<organism evidence="2">
    <name type="scientific">uncultured Thermomicrobiales bacterium</name>
    <dbReference type="NCBI Taxonomy" id="1645740"/>
    <lineage>
        <taxon>Bacteria</taxon>
        <taxon>Pseudomonadati</taxon>
        <taxon>Thermomicrobiota</taxon>
        <taxon>Thermomicrobia</taxon>
        <taxon>Thermomicrobiales</taxon>
        <taxon>environmental samples</taxon>
    </lineage>
</organism>
<protein>
    <recommendedName>
        <fullName evidence="1">DprA winged helix domain-containing protein</fullName>
    </recommendedName>
</protein>
<dbReference type="InterPro" id="IPR003488">
    <property type="entry name" value="DprA"/>
</dbReference>
<feature type="domain" description="DprA winged helix" evidence="1">
    <location>
        <begin position="43"/>
        <end position="102"/>
    </location>
</feature>
<name>A0A6J4VVQ4_9BACT</name>
<accession>A0A6J4VVQ4</accession>
<dbReference type="InterPro" id="IPR036390">
    <property type="entry name" value="WH_DNA-bd_sf"/>
</dbReference>
<dbReference type="InterPro" id="IPR041614">
    <property type="entry name" value="DprA_WH"/>
</dbReference>
<evidence type="ECO:0000259" key="1">
    <source>
        <dbReference type="Pfam" id="PF17782"/>
    </source>
</evidence>
<reference evidence="2" key="1">
    <citation type="submission" date="2020-02" db="EMBL/GenBank/DDBJ databases">
        <authorList>
            <person name="Meier V. D."/>
        </authorList>
    </citation>
    <scope>NUCLEOTIDE SEQUENCE</scope>
    <source>
        <strain evidence="2">AVDCRST_MAG18</strain>
    </source>
</reference>
<dbReference type="PANTHER" id="PTHR43022">
    <property type="entry name" value="PROTEIN SMF"/>
    <property type="match status" value="1"/>
</dbReference>
<proteinExistence type="predicted"/>
<sequence>MPGSILSPNSAGPHDLLKEGARPVTCAEDILTELNLVRQEAQAETRRALPDNEDERAILRMLGDGPTHVNDLGQASGLPIASLGSLLMMLELKGLVRQLGAGQYVRV</sequence>
<dbReference type="Gene3D" id="3.40.50.450">
    <property type="match status" value="1"/>
</dbReference>
<dbReference type="Gene3D" id="1.10.10.10">
    <property type="entry name" value="Winged helix-like DNA-binding domain superfamily/Winged helix DNA-binding domain"/>
    <property type="match status" value="1"/>
</dbReference>
<dbReference type="SUPFAM" id="SSF46785">
    <property type="entry name" value="Winged helix' DNA-binding domain"/>
    <property type="match status" value="1"/>
</dbReference>
<dbReference type="InterPro" id="IPR036388">
    <property type="entry name" value="WH-like_DNA-bd_sf"/>
</dbReference>
<dbReference type="AlphaFoldDB" id="A0A6J4VVQ4"/>
<dbReference type="Pfam" id="PF17782">
    <property type="entry name" value="WHD_DprA"/>
    <property type="match status" value="1"/>
</dbReference>
<evidence type="ECO:0000313" key="2">
    <source>
        <dbReference type="EMBL" id="CAA9586860.1"/>
    </source>
</evidence>
<dbReference type="GO" id="GO:0009294">
    <property type="term" value="P:DNA-mediated transformation"/>
    <property type="evidence" value="ECO:0007669"/>
    <property type="project" value="InterPro"/>
</dbReference>
<dbReference type="PANTHER" id="PTHR43022:SF1">
    <property type="entry name" value="PROTEIN SMF"/>
    <property type="match status" value="1"/>
</dbReference>
<gene>
    <name evidence="2" type="ORF">AVDCRST_MAG18-3994</name>
</gene>
<dbReference type="EMBL" id="CADCWN010000317">
    <property type="protein sequence ID" value="CAA9586860.1"/>
    <property type="molecule type" value="Genomic_DNA"/>
</dbReference>